<gene>
    <name evidence="4" type="ORF">DQ400_05260</name>
</gene>
<dbReference type="InterPro" id="IPR036271">
    <property type="entry name" value="Tet_transcr_reg_TetR-rel_C_sf"/>
</dbReference>
<comment type="caution">
    <text evidence="4">The sequence shown here is derived from an EMBL/GenBank/DDBJ whole genome shotgun (WGS) entry which is preliminary data.</text>
</comment>
<reference evidence="5" key="1">
    <citation type="submission" date="2018-06" db="EMBL/GenBank/DDBJ databases">
        <title>Whole genome sequencing of four bacterial strains from South Shetland trench revealing bio-synthetic gene clusters.</title>
        <authorList>
            <person name="Abdel-Mageed W.M."/>
            <person name="Lehri B."/>
            <person name="Jarmusch S."/>
            <person name="Miranda K."/>
            <person name="Goodfellow M."/>
            <person name="Jaspars M."/>
            <person name="Karlyshev A.V."/>
        </authorList>
    </citation>
    <scope>NUCLEOTIDE SEQUENCE [LARGE SCALE GENOMIC DNA]</scope>
    <source>
        <strain evidence="5">SST4</strain>
    </source>
</reference>
<dbReference type="AlphaFoldDB" id="A0A365TTR1"/>
<sequence length="174" mass="19138">MDTKTKLISSAERLFDRHGFTATGMDKLTQAAGMSSRTLYKHAGSKTSLIAEVLKTRHQRFQQCLEVDSVEGLFDELEEWVRLEGSRGCLFLRAHGETGGDTTEITDVVLAHKTRLFEKIQEIVSLETGGRHPELAEQVLVLFEGATATAVYRGMDAIVSARAAASTLIQQARA</sequence>
<feature type="DNA-binding region" description="H-T-H motif" evidence="2">
    <location>
        <begin position="24"/>
        <end position="43"/>
    </location>
</feature>
<dbReference type="InterPro" id="IPR050109">
    <property type="entry name" value="HTH-type_TetR-like_transc_reg"/>
</dbReference>
<keyword evidence="5" id="KW-1185">Reference proteome</keyword>
<protein>
    <submittedName>
        <fullName evidence="4">TetR/AcrR family transcriptional regulator</fullName>
    </submittedName>
</protein>
<feature type="domain" description="HTH tetR-type" evidence="3">
    <location>
        <begin position="1"/>
        <end position="61"/>
    </location>
</feature>
<evidence type="ECO:0000313" key="5">
    <source>
        <dbReference type="Proteomes" id="UP000252204"/>
    </source>
</evidence>
<dbReference type="EMBL" id="QNTU01000002">
    <property type="protein sequence ID" value="RBI68776.1"/>
    <property type="molecule type" value="Genomic_DNA"/>
</dbReference>
<dbReference type="RefSeq" id="WP_113268744.1">
    <property type="nucleotide sequence ID" value="NZ_QNTU01000002.1"/>
</dbReference>
<dbReference type="PRINTS" id="PR00455">
    <property type="entry name" value="HTHTETR"/>
</dbReference>
<dbReference type="Gene3D" id="1.10.357.10">
    <property type="entry name" value="Tetracycline Repressor, domain 2"/>
    <property type="match status" value="1"/>
</dbReference>
<dbReference type="OrthoDB" id="116240at2"/>
<dbReference type="GO" id="GO:0003700">
    <property type="term" value="F:DNA-binding transcription factor activity"/>
    <property type="evidence" value="ECO:0007669"/>
    <property type="project" value="TreeGrafter"/>
</dbReference>
<dbReference type="SUPFAM" id="SSF46689">
    <property type="entry name" value="Homeodomain-like"/>
    <property type="match status" value="1"/>
</dbReference>
<dbReference type="Proteomes" id="UP000252204">
    <property type="component" value="Unassembled WGS sequence"/>
</dbReference>
<organism evidence="4 5">
    <name type="scientific">Vreelandella sulfidaeris</name>
    <dbReference type="NCBI Taxonomy" id="115553"/>
    <lineage>
        <taxon>Bacteria</taxon>
        <taxon>Pseudomonadati</taxon>
        <taxon>Pseudomonadota</taxon>
        <taxon>Gammaproteobacteria</taxon>
        <taxon>Oceanospirillales</taxon>
        <taxon>Halomonadaceae</taxon>
        <taxon>Vreelandella</taxon>
    </lineage>
</organism>
<dbReference type="PANTHER" id="PTHR30055:SF200">
    <property type="entry name" value="HTH-TYPE TRANSCRIPTIONAL REPRESSOR BDCR"/>
    <property type="match status" value="1"/>
</dbReference>
<proteinExistence type="predicted"/>
<dbReference type="PROSITE" id="PS50977">
    <property type="entry name" value="HTH_TETR_2"/>
    <property type="match status" value="1"/>
</dbReference>
<dbReference type="GO" id="GO:0000976">
    <property type="term" value="F:transcription cis-regulatory region binding"/>
    <property type="evidence" value="ECO:0007669"/>
    <property type="project" value="TreeGrafter"/>
</dbReference>
<evidence type="ECO:0000256" key="1">
    <source>
        <dbReference type="ARBA" id="ARBA00023125"/>
    </source>
</evidence>
<dbReference type="PANTHER" id="PTHR30055">
    <property type="entry name" value="HTH-TYPE TRANSCRIPTIONAL REGULATOR RUTR"/>
    <property type="match status" value="1"/>
</dbReference>
<dbReference type="InterPro" id="IPR009057">
    <property type="entry name" value="Homeodomain-like_sf"/>
</dbReference>
<dbReference type="SUPFAM" id="SSF48498">
    <property type="entry name" value="Tetracyclin repressor-like, C-terminal domain"/>
    <property type="match status" value="1"/>
</dbReference>
<dbReference type="Pfam" id="PF00440">
    <property type="entry name" value="TetR_N"/>
    <property type="match status" value="1"/>
</dbReference>
<dbReference type="InterPro" id="IPR001647">
    <property type="entry name" value="HTH_TetR"/>
</dbReference>
<evidence type="ECO:0000313" key="4">
    <source>
        <dbReference type="EMBL" id="RBI68776.1"/>
    </source>
</evidence>
<name>A0A365TTR1_9GAMM</name>
<evidence type="ECO:0000259" key="3">
    <source>
        <dbReference type="PROSITE" id="PS50977"/>
    </source>
</evidence>
<keyword evidence="1 2" id="KW-0238">DNA-binding</keyword>
<evidence type="ECO:0000256" key="2">
    <source>
        <dbReference type="PROSITE-ProRule" id="PRU00335"/>
    </source>
</evidence>
<accession>A0A365TTR1</accession>